<evidence type="ECO:0000256" key="1">
    <source>
        <dbReference type="SAM" id="MobiDB-lite"/>
    </source>
</evidence>
<evidence type="ECO:0000313" key="3">
    <source>
        <dbReference type="Proteomes" id="UP001183202"/>
    </source>
</evidence>
<accession>A0ABU2NI35</accession>
<dbReference type="RefSeq" id="WP_311560133.1">
    <property type="nucleotide sequence ID" value="NZ_JAVREJ010000038.1"/>
</dbReference>
<comment type="caution">
    <text evidence="2">The sequence shown here is derived from an EMBL/GenBank/DDBJ whole genome shotgun (WGS) entry which is preliminary data.</text>
</comment>
<dbReference type="Proteomes" id="UP001183202">
    <property type="component" value="Unassembled WGS sequence"/>
</dbReference>
<dbReference type="EMBL" id="JAVREJ010000038">
    <property type="protein sequence ID" value="MDT0353621.1"/>
    <property type="molecule type" value="Genomic_DNA"/>
</dbReference>
<reference evidence="3" key="1">
    <citation type="submission" date="2023-07" db="EMBL/GenBank/DDBJ databases">
        <title>30 novel species of actinomycetes from the DSMZ collection.</title>
        <authorList>
            <person name="Nouioui I."/>
        </authorList>
    </citation>
    <scope>NUCLEOTIDE SEQUENCE [LARGE SCALE GENOMIC DNA]</scope>
    <source>
        <strain evidence="3">DSM 45834</strain>
    </source>
</reference>
<name>A0ABU2NI35_9PSEU</name>
<organism evidence="2 3">
    <name type="scientific">Pseudonocardia charpentierae</name>
    <dbReference type="NCBI Taxonomy" id="3075545"/>
    <lineage>
        <taxon>Bacteria</taxon>
        <taxon>Bacillati</taxon>
        <taxon>Actinomycetota</taxon>
        <taxon>Actinomycetes</taxon>
        <taxon>Pseudonocardiales</taxon>
        <taxon>Pseudonocardiaceae</taxon>
        <taxon>Pseudonocardia</taxon>
    </lineage>
</organism>
<evidence type="ECO:0000313" key="2">
    <source>
        <dbReference type="EMBL" id="MDT0353621.1"/>
    </source>
</evidence>
<feature type="region of interest" description="Disordered" evidence="1">
    <location>
        <begin position="1"/>
        <end position="22"/>
    </location>
</feature>
<keyword evidence="3" id="KW-1185">Reference proteome</keyword>
<protein>
    <submittedName>
        <fullName evidence="2">Uncharacterized protein</fullName>
    </submittedName>
</protein>
<gene>
    <name evidence="2" type="ORF">RM445_29440</name>
</gene>
<sequence>MRTNKKLSYDTVGQTPGLSRGAALNYTTKPEHRPDVQTLKLQLTALGASGQERIDVLQLHQQTRPEPGV</sequence>
<proteinExistence type="predicted"/>